<dbReference type="Proteomes" id="UP000284119">
    <property type="component" value="Unassembled WGS sequence"/>
</dbReference>
<dbReference type="RefSeq" id="WP_112166033.1">
    <property type="nucleotide sequence ID" value="NZ_JYDE01000014.1"/>
</dbReference>
<evidence type="ECO:0000313" key="1">
    <source>
        <dbReference type="EMBL" id="RJT12831.1"/>
    </source>
</evidence>
<comment type="caution">
    <text evidence="1">The sequence shown here is derived from an EMBL/GenBank/DDBJ whole genome shotgun (WGS) entry which is preliminary data.</text>
</comment>
<protein>
    <submittedName>
        <fullName evidence="1">Uncharacterized protein</fullName>
    </submittedName>
</protein>
<proteinExistence type="predicted"/>
<evidence type="ECO:0000313" key="2">
    <source>
        <dbReference type="Proteomes" id="UP000284119"/>
    </source>
</evidence>
<name>A0ABX9P087_9GAMM</name>
<sequence length="97" mass="10629">MKNLTNERLKEIIAHRSPSLRWGEAEAMASELLVLRPCEAPAVTPESAPSFILDLMAQIRAAKSPEEVRAIKAKVSASDLDVAVETFDKAIEKLSNL</sequence>
<gene>
    <name evidence="1" type="ORF">D5396_12690</name>
</gene>
<accession>A0ABX9P087</accession>
<dbReference type="EMBL" id="RAHG01000005">
    <property type="protein sequence ID" value="RJT12831.1"/>
    <property type="molecule type" value="Genomic_DNA"/>
</dbReference>
<keyword evidence="2" id="KW-1185">Reference proteome</keyword>
<reference evidence="1 2" key="1">
    <citation type="submission" date="2018-09" db="EMBL/GenBank/DDBJ databases">
        <authorList>
            <person name="Le Fleche-Mateos A."/>
        </authorList>
    </citation>
    <scope>NUCLEOTIDE SEQUENCE [LARGE SCALE GENOMIC DNA]</scope>
    <source>
        <strain evidence="1 2">DSM 30078</strain>
    </source>
</reference>
<organism evidence="1 2">
    <name type="scientific">Rahnella inusitata</name>
    <dbReference type="NCBI Taxonomy" id="58169"/>
    <lineage>
        <taxon>Bacteria</taxon>
        <taxon>Pseudomonadati</taxon>
        <taxon>Pseudomonadota</taxon>
        <taxon>Gammaproteobacteria</taxon>
        <taxon>Enterobacterales</taxon>
        <taxon>Yersiniaceae</taxon>
        <taxon>Rahnella</taxon>
    </lineage>
</organism>